<gene>
    <name evidence="1" type="ORF">Hyperionvirus7_59</name>
</gene>
<organism evidence="1">
    <name type="scientific">Hyperionvirus sp</name>
    <dbReference type="NCBI Taxonomy" id="2487770"/>
    <lineage>
        <taxon>Viruses</taxon>
        <taxon>Varidnaviria</taxon>
        <taxon>Bamfordvirae</taxon>
        <taxon>Nucleocytoviricota</taxon>
        <taxon>Megaviricetes</taxon>
        <taxon>Imitervirales</taxon>
        <taxon>Mimiviridae</taxon>
        <taxon>Klosneuvirinae</taxon>
    </lineage>
</organism>
<protein>
    <recommendedName>
        <fullName evidence="2">Methyltransferase FkbM domain-containing protein</fullName>
    </recommendedName>
</protein>
<evidence type="ECO:0000313" key="1">
    <source>
        <dbReference type="EMBL" id="AYV83488.1"/>
    </source>
</evidence>
<dbReference type="PANTHER" id="PTHR32026">
    <property type="entry name" value="METHYLTRANSFERASE-LIKE PROTEIN 24"/>
    <property type="match status" value="1"/>
</dbReference>
<name>A0A3G5A8D1_9VIRU</name>
<reference evidence="1" key="1">
    <citation type="submission" date="2018-10" db="EMBL/GenBank/DDBJ databases">
        <title>Hidden diversity of soil giant viruses.</title>
        <authorList>
            <person name="Schulz F."/>
            <person name="Alteio L."/>
            <person name="Goudeau D."/>
            <person name="Ryan E.M."/>
            <person name="Malmstrom R.R."/>
            <person name="Blanchard J."/>
            <person name="Woyke T."/>
        </authorList>
    </citation>
    <scope>NUCLEOTIDE SEQUENCE</scope>
    <source>
        <strain evidence="1">HYV1</strain>
    </source>
</reference>
<sequence>MNKFDWNFYLHKYADLSRAGINTKTKAYHHWITYGKKEGRVCTFSDREIYEDKFDWEYYVQRYSDLVKRGINTKEKAYNHWIIHGKNEGRQVNLTKEIEEKYQKILRRNANLDEINYFVMELLNKKITLSDVDEILKQSLEKKYLRLLRQLVVYDISDYRKIRLGNDHDGGYIVIYHLSDIEKIYSYGVGDNISFEKDLFERCQCPVYLYDPTVEIHQLPNQNFIFKKEGVYDKKTDDMDTLWSHIKQNNDETNNHLFLKMDIENAEWCVIQEVAENILSLFEQIVIEIHWLDRIESVDLKIAVLKKINKYFYLVHAHANNYVEVVIINGLKIPRVIELTFIRKDLVQNVNISTQKFPTLLDSVNDPSKPEINLDFYPFDPITRTGALKKY</sequence>
<dbReference type="EMBL" id="MK072389">
    <property type="protein sequence ID" value="AYV83488.1"/>
    <property type="molecule type" value="Genomic_DNA"/>
</dbReference>
<dbReference type="PANTHER" id="PTHR32026:SF10">
    <property type="entry name" value="METHYLTRANSFERASE-LIKE PROTEIN 24-RELATED"/>
    <property type="match status" value="1"/>
</dbReference>
<proteinExistence type="predicted"/>
<evidence type="ECO:0008006" key="2">
    <source>
        <dbReference type="Google" id="ProtNLM"/>
    </source>
</evidence>
<dbReference type="InterPro" id="IPR026913">
    <property type="entry name" value="METTL24"/>
</dbReference>
<accession>A0A3G5A8D1</accession>